<feature type="region of interest" description="Disordered" evidence="1">
    <location>
        <begin position="57"/>
        <end position="82"/>
    </location>
</feature>
<protein>
    <submittedName>
        <fullName evidence="3">Uncharacterized protein</fullName>
    </submittedName>
</protein>
<organism evidence="3 4">
    <name type="scientific">Isosphaera pallida (strain ATCC 43644 / DSM 9630 / IS1B)</name>
    <dbReference type="NCBI Taxonomy" id="575540"/>
    <lineage>
        <taxon>Bacteria</taxon>
        <taxon>Pseudomonadati</taxon>
        <taxon>Planctomycetota</taxon>
        <taxon>Planctomycetia</taxon>
        <taxon>Isosphaerales</taxon>
        <taxon>Isosphaeraceae</taxon>
        <taxon>Isosphaera</taxon>
    </lineage>
</organism>
<proteinExistence type="predicted"/>
<reference evidence="3 4" key="2">
    <citation type="journal article" date="2011" name="Stand. Genomic Sci.">
        <title>Complete genome sequence of Isosphaera pallida type strain (IS1B).</title>
        <authorList>
            <consortium name="US DOE Joint Genome Institute (JGI-PGF)"/>
            <person name="Goker M."/>
            <person name="Cleland D."/>
            <person name="Saunders E."/>
            <person name="Lapidus A."/>
            <person name="Nolan M."/>
            <person name="Lucas S."/>
            <person name="Hammon N."/>
            <person name="Deshpande S."/>
            <person name="Cheng J.F."/>
            <person name="Tapia R."/>
            <person name="Han C."/>
            <person name="Goodwin L."/>
            <person name="Pitluck S."/>
            <person name="Liolios K."/>
            <person name="Pagani I."/>
            <person name="Ivanova N."/>
            <person name="Mavromatis K."/>
            <person name="Pati A."/>
            <person name="Chen A."/>
            <person name="Palaniappan K."/>
            <person name="Land M."/>
            <person name="Hauser L."/>
            <person name="Chang Y.J."/>
            <person name="Jeffries C.D."/>
            <person name="Detter J.C."/>
            <person name="Beck B."/>
            <person name="Woyke T."/>
            <person name="Bristow J."/>
            <person name="Eisen J.A."/>
            <person name="Markowitz V."/>
            <person name="Hugenholtz P."/>
            <person name="Kyrpides N.C."/>
            <person name="Klenk H.P."/>
        </authorList>
    </citation>
    <scope>NUCLEOTIDE SEQUENCE [LARGE SCALE GENOMIC DNA]</scope>
    <source>
        <strain evidence="4">ATCC 43644 / DSM 9630 / IS1B</strain>
    </source>
</reference>
<dbReference type="EMBL" id="CP002353">
    <property type="protein sequence ID" value="ADV62847.1"/>
    <property type="molecule type" value="Genomic_DNA"/>
</dbReference>
<dbReference type="InParanoid" id="E8R5U0"/>
<dbReference type="HOGENOM" id="CLU_1882944_0_0_0"/>
<feature type="transmembrane region" description="Helical" evidence="2">
    <location>
        <begin position="21"/>
        <end position="47"/>
    </location>
</feature>
<evidence type="ECO:0000256" key="1">
    <source>
        <dbReference type="SAM" id="MobiDB-lite"/>
    </source>
</evidence>
<evidence type="ECO:0000313" key="4">
    <source>
        <dbReference type="Proteomes" id="UP000008631"/>
    </source>
</evidence>
<keyword evidence="2" id="KW-1133">Transmembrane helix</keyword>
<keyword evidence="2" id="KW-0472">Membrane</keyword>
<keyword evidence="2" id="KW-0812">Transmembrane</keyword>
<feature type="region of interest" description="Disordered" evidence="1">
    <location>
        <begin position="111"/>
        <end position="135"/>
    </location>
</feature>
<dbReference type="KEGG" id="ipa:Isop_2269"/>
<gene>
    <name evidence="3" type="ordered locus">Isop_2269</name>
</gene>
<reference key="1">
    <citation type="submission" date="2010-11" db="EMBL/GenBank/DDBJ databases">
        <title>The complete sequence of chromosome of Isophaera pallida ATCC 43644.</title>
        <authorList>
            <consortium name="US DOE Joint Genome Institute (JGI-PGF)"/>
            <person name="Lucas S."/>
            <person name="Copeland A."/>
            <person name="Lapidus A."/>
            <person name="Bruce D."/>
            <person name="Goodwin L."/>
            <person name="Pitluck S."/>
            <person name="Kyrpides N."/>
            <person name="Mavromatis K."/>
            <person name="Pagani I."/>
            <person name="Ivanova N."/>
            <person name="Saunders E."/>
            <person name="Brettin T."/>
            <person name="Detter J.C."/>
            <person name="Han C."/>
            <person name="Tapia R."/>
            <person name="Land M."/>
            <person name="Hauser L."/>
            <person name="Markowitz V."/>
            <person name="Cheng J.-F."/>
            <person name="Hugenholtz P."/>
            <person name="Woyke T."/>
            <person name="Wu D."/>
            <person name="Eisen J.A."/>
        </authorList>
    </citation>
    <scope>NUCLEOTIDE SEQUENCE</scope>
    <source>
        <strain>ATCC 43644</strain>
    </source>
</reference>
<dbReference type="AlphaFoldDB" id="E8R5U0"/>
<name>E8R5U0_ISOPI</name>
<feature type="transmembrane region" description="Helical" evidence="2">
    <location>
        <begin position="90"/>
        <end position="108"/>
    </location>
</feature>
<evidence type="ECO:0000313" key="3">
    <source>
        <dbReference type="EMBL" id="ADV62847.1"/>
    </source>
</evidence>
<sequence length="135" mass="13998">MLWCRVGTSVPPRLARLRGVGVVLVMGGLIGLGEGTISTLGAAAVVAQDAGAIAVEEQTGRADRETLPTSAARPGHLGGGRDRLDSPVEWIAIGSLCLAVVAGAYVAIRAARDSSEEDEEDMPEDRPGIAETEHR</sequence>
<feature type="compositionally biased region" description="Basic and acidic residues" evidence="1">
    <location>
        <begin position="124"/>
        <end position="135"/>
    </location>
</feature>
<accession>E8R5U0</accession>
<evidence type="ECO:0000256" key="2">
    <source>
        <dbReference type="SAM" id="Phobius"/>
    </source>
</evidence>
<dbReference type="STRING" id="575540.Isop_2269"/>
<keyword evidence="4" id="KW-1185">Reference proteome</keyword>
<dbReference type="Proteomes" id="UP000008631">
    <property type="component" value="Chromosome"/>
</dbReference>